<dbReference type="InterPro" id="IPR035421">
    <property type="entry name" value="Terminase_6C"/>
</dbReference>
<dbReference type="OrthoDB" id="4519042at2"/>
<name>A0A219B4F2_9SPHN</name>
<dbReference type="InterPro" id="IPR027417">
    <property type="entry name" value="P-loop_NTPase"/>
</dbReference>
<proteinExistence type="predicted"/>
<keyword evidence="3" id="KW-0067">ATP-binding</keyword>
<dbReference type="GO" id="GO:0005524">
    <property type="term" value="F:ATP binding"/>
    <property type="evidence" value="ECO:0007669"/>
    <property type="project" value="UniProtKB-KW"/>
</dbReference>
<gene>
    <name evidence="3" type="ORF">B5C34_07030</name>
</gene>
<accession>A0A219B4F2</accession>
<keyword evidence="3" id="KW-0547">Nucleotide-binding</keyword>
<evidence type="ECO:0000313" key="4">
    <source>
        <dbReference type="Proteomes" id="UP000198462"/>
    </source>
</evidence>
<comment type="caution">
    <text evidence="3">The sequence shown here is derived from an EMBL/GenBank/DDBJ whole genome shotgun (WGS) entry which is preliminary data.</text>
</comment>
<dbReference type="EMBL" id="NFZT01000001">
    <property type="protein sequence ID" value="OWV33235.1"/>
    <property type="molecule type" value="Genomic_DNA"/>
</dbReference>
<feature type="domain" description="Terminase large subunit gp17-like C-terminal" evidence="2">
    <location>
        <begin position="282"/>
        <end position="430"/>
    </location>
</feature>
<evidence type="ECO:0000313" key="3">
    <source>
        <dbReference type="EMBL" id="OWV33235.1"/>
    </source>
</evidence>
<protein>
    <submittedName>
        <fullName evidence="3">ATP-binding protein</fullName>
    </submittedName>
</protein>
<dbReference type="Pfam" id="PF03237">
    <property type="entry name" value="Terminase_6N"/>
    <property type="match status" value="1"/>
</dbReference>
<evidence type="ECO:0000259" key="2">
    <source>
        <dbReference type="Pfam" id="PF17289"/>
    </source>
</evidence>
<dbReference type="Gene3D" id="3.30.420.240">
    <property type="match status" value="1"/>
</dbReference>
<dbReference type="RefSeq" id="WP_088712021.1">
    <property type="nucleotide sequence ID" value="NZ_NFZT01000001.1"/>
</dbReference>
<keyword evidence="1" id="KW-1188">Viral release from host cell</keyword>
<evidence type="ECO:0000256" key="1">
    <source>
        <dbReference type="ARBA" id="ARBA00022612"/>
    </source>
</evidence>
<dbReference type="Proteomes" id="UP000198462">
    <property type="component" value="Unassembled WGS sequence"/>
</dbReference>
<organism evidence="3 4">
    <name type="scientific">Pacificimonas flava</name>
    <dbReference type="NCBI Taxonomy" id="1234595"/>
    <lineage>
        <taxon>Bacteria</taxon>
        <taxon>Pseudomonadati</taxon>
        <taxon>Pseudomonadota</taxon>
        <taxon>Alphaproteobacteria</taxon>
        <taxon>Sphingomonadales</taxon>
        <taxon>Sphingosinicellaceae</taxon>
        <taxon>Pacificimonas</taxon>
    </lineage>
</organism>
<dbReference type="Pfam" id="PF17289">
    <property type="entry name" value="Terminase_6C"/>
    <property type="match status" value="1"/>
</dbReference>
<dbReference type="Gene3D" id="3.40.50.300">
    <property type="entry name" value="P-loop containing nucleotide triphosphate hydrolases"/>
    <property type="match status" value="1"/>
</dbReference>
<reference evidence="4" key="1">
    <citation type="submission" date="2017-05" db="EMBL/GenBank/DDBJ databases">
        <authorList>
            <person name="Lin X."/>
        </authorList>
    </citation>
    <scope>NUCLEOTIDE SEQUENCE [LARGE SCALE GENOMIC DNA]</scope>
    <source>
        <strain evidence="4">JLT2012</strain>
    </source>
</reference>
<dbReference type="AlphaFoldDB" id="A0A219B4F2"/>
<keyword evidence="4" id="KW-1185">Reference proteome</keyword>
<sequence>MTARGDASLLARIAQLPEPYRRTLLERLDDDDIDMLATDWEFRARAGQTWPELVSGKRGSTWLMLAGRGYGKTRAGAEWVRTIAETVPGARIALIGATLDEARRVLVEGTSGLLNIGEESLRPRYYPARRLLKWPATGACAILYSGESPDGLRGPEHHAAWGDELAKWLHPDDTLANLRMGLRLGRHPRLLLTTTPRPIRAIKELLSDPDVTVSRGATGENTALPSSFRHAMARRYGGTRLGRQELDGELIEDLEGALWSRPKLESLRISAAPEDLKRVVVAVDPPAGGTGAGAAECGIVVAGIDDAECAYVLADRSVAGPPHVWAAQVAAAYDAYDADRVVAEINQGGDMVEATLRAAEAGLPVLRVRATRGKVARAEPVAALYERDRVRHVGPLPELEDQLCGLILGGGYEGPGRSPDRADALVWALTELMLGPAKGRPQIRSV</sequence>